<evidence type="ECO:0000313" key="1">
    <source>
        <dbReference type="EMBL" id="APC97949.1"/>
    </source>
</evidence>
<dbReference type="AlphaFoldDB" id="A0A1J0KVX5"/>
<evidence type="ECO:0000313" key="2">
    <source>
        <dbReference type="Proteomes" id="UP000182521"/>
    </source>
</evidence>
<sequence>MKFIGNNLKLAYHEINSYNLEIKMKNALLTTILAIGLGILSFQVSHSEDCTDEQNSFLEYKCSDTRDDTIGYSEPTKHKDMYSNESGWLTQPGGVAAQIEAEQGNPSDNSFFTIRE</sequence>
<name>A0A1J0KVX5_9GAMM</name>
<accession>A0A1J0KVX5</accession>
<reference evidence="2" key="1">
    <citation type="submission" date="2014-10" db="EMBL/GenBank/DDBJ databases">
        <authorList>
            <person name="Kuske C.R."/>
            <person name="Challacombe J.F."/>
            <person name="Daligault H.E."/>
            <person name="Davenport K.W."/>
            <person name="Johnson S.L."/>
            <person name="Siddaramappa S."/>
            <person name="Petersen J.M."/>
        </authorList>
    </citation>
    <scope>NUCLEOTIDE SEQUENCE [LARGE SCALE GENOMIC DNA]</scope>
    <source>
        <strain evidence="2">CA97-1460</strain>
    </source>
</reference>
<proteinExistence type="predicted"/>
<dbReference type="EMBL" id="CP009654">
    <property type="protein sequence ID" value="APC97949.1"/>
    <property type="molecule type" value="Genomic_DNA"/>
</dbReference>
<dbReference type="STRING" id="1542390.KX01_95"/>
<dbReference type="KEGG" id="frc:KX01_95"/>
<gene>
    <name evidence="1" type="ORF">KX01_95</name>
</gene>
<keyword evidence="2" id="KW-1185">Reference proteome</keyword>
<protein>
    <submittedName>
        <fullName evidence="1">Uncharacterized protein</fullName>
    </submittedName>
</protein>
<organism evidence="1 2">
    <name type="scientific">Francisella frigiditurris</name>
    <dbReference type="NCBI Taxonomy" id="1542390"/>
    <lineage>
        <taxon>Bacteria</taxon>
        <taxon>Pseudomonadati</taxon>
        <taxon>Pseudomonadota</taxon>
        <taxon>Gammaproteobacteria</taxon>
        <taxon>Thiotrichales</taxon>
        <taxon>Francisellaceae</taxon>
        <taxon>Francisella</taxon>
    </lineage>
</organism>
<dbReference type="Proteomes" id="UP000182521">
    <property type="component" value="Chromosome"/>
</dbReference>